<evidence type="ECO:0000313" key="18">
    <source>
        <dbReference type="EMBL" id="GAO98456.1"/>
    </source>
</evidence>
<dbReference type="GO" id="GO:0004523">
    <property type="term" value="F:RNA-DNA hybrid ribonuclease activity"/>
    <property type="evidence" value="ECO:0007669"/>
    <property type="project" value="UniProtKB-UniRule"/>
</dbReference>
<keyword evidence="19" id="KW-1185">Reference proteome</keyword>
<dbReference type="GO" id="GO:0030145">
    <property type="term" value="F:manganese ion binding"/>
    <property type="evidence" value="ECO:0007669"/>
    <property type="project" value="UniProtKB-UniRule"/>
</dbReference>
<reference evidence="18 19" key="1">
    <citation type="submission" date="2015-03" db="EMBL/GenBank/DDBJ databases">
        <title>Caedibacter varicaedens, whole genome shotgun sequence.</title>
        <authorList>
            <person name="Suzuki H."/>
            <person name="Dapper A.L."/>
            <person name="Gibson A.K."/>
            <person name="Jackson C."/>
            <person name="Lee H."/>
            <person name="Pejaver V.R."/>
            <person name="Doak T."/>
            <person name="Lynch M."/>
        </authorList>
    </citation>
    <scope>NUCLEOTIDE SEQUENCE [LARGE SCALE GENOMIC DNA]</scope>
</reference>
<dbReference type="GO" id="GO:0032299">
    <property type="term" value="C:ribonuclease H2 complex"/>
    <property type="evidence" value="ECO:0007669"/>
    <property type="project" value="TreeGrafter"/>
</dbReference>
<dbReference type="EMBL" id="BBVC01000060">
    <property type="protein sequence ID" value="GAO98456.1"/>
    <property type="molecule type" value="Genomic_DNA"/>
</dbReference>
<comment type="caution">
    <text evidence="18">The sequence shown here is derived from an EMBL/GenBank/DDBJ whole genome shotgun (WGS) entry which is preliminary data.</text>
</comment>
<dbReference type="InterPro" id="IPR022898">
    <property type="entry name" value="RNase_HII"/>
</dbReference>
<evidence type="ECO:0000259" key="17">
    <source>
        <dbReference type="PROSITE" id="PS51975"/>
    </source>
</evidence>
<evidence type="ECO:0000256" key="6">
    <source>
        <dbReference type="ARBA" id="ARBA00012180"/>
    </source>
</evidence>
<feature type="binding site" evidence="14 15">
    <location>
        <position position="121"/>
    </location>
    <ligand>
        <name>a divalent metal cation</name>
        <dbReference type="ChEBI" id="CHEBI:60240"/>
    </ligand>
</feature>
<comment type="similarity">
    <text evidence="5 14 16">Belongs to the RNase HII family.</text>
</comment>
<feature type="binding site" evidence="14 15">
    <location>
        <position position="19"/>
    </location>
    <ligand>
        <name>a divalent metal cation</name>
        <dbReference type="ChEBI" id="CHEBI:60240"/>
    </ligand>
</feature>
<evidence type="ECO:0000256" key="8">
    <source>
        <dbReference type="ARBA" id="ARBA00022490"/>
    </source>
</evidence>
<evidence type="ECO:0000256" key="7">
    <source>
        <dbReference type="ARBA" id="ARBA00019179"/>
    </source>
</evidence>
<dbReference type="STRING" id="1629334.Cva_01116"/>
<evidence type="ECO:0000256" key="4">
    <source>
        <dbReference type="ARBA" id="ARBA00004496"/>
    </source>
</evidence>
<dbReference type="Proteomes" id="UP000036771">
    <property type="component" value="Unassembled WGS sequence"/>
</dbReference>
<dbReference type="Pfam" id="PF01351">
    <property type="entry name" value="RNase_HII"/>
    <property type="match status" value="1"/>
</dbReference>
<dbReference type="EC" id="3.1.26.4" evidence="6 14"/>
<protein>
    <recommendedName>
        <fullName evidence="7 14">Ribonuclease HII</fullName>
        <shortName evidence="14">RNase HII</shortName>
        <ecNumber evidence="6 14">3.1.26.4</ecNumber>
    </recommendedName>
</protein>
<comment type="catalytic activity">
    <reaction evidence="1 14 15 16">
        <text>Endonucleolytic cleavage to 5'-phosphomonoester.</text>
        <dbReference type="EC" id="3.1.26.4"/>
    </reaction>
</comment>
<evidence type="ECO:0000256" key="9">
    <source>
        <dbReference type="ARBA" id="ARBA00022722"/>
    </source>
</evidence>
<dbReference type="PROSITE" id="PS51975">
    <property type="entry name" value="RNASE_H_2"/>
    <property type="match status" value="1"/>
</dbReference>
<dbReference type="CDD" id="cd07182">
    <property type="entry name" value="RNase_HII_bacteria_HII_like"/>
    <property type="match status" value="1"/>
</dbReference>
<proteinExistence type="inferred from homology"/>
<dbReference type="InterPro" id="IPR001352">
    <property type="entry name" value="RNase_HII/HIII"/>
</dbReference>
<feature type="binding site" evidence="14 15">
    <location>
        <position position="18"/>
    </location>
    <ligand>
        <name>a divalent metal cation</name>
        <dbReference type="ChEBI" id="CHEBI:60240"/>
    </ligand>
</feature>
<accession>A0A0K8MD77</accession>
<sequence>MPDFSFEQAHSGYVVGFDEAGCGPWAGPVVAAAAILVKEKFPPELACQINDSKKLTAIKREKIFSHLNILEGESCFLSVGMCSVEEIDALNIREAAIRAMERASRALKLPLSITPSLGLADGTVKPKLPYPVRSLVKGDSLSLSIAAASIVAKVTRDQIMKKLSVLHPEYGWERNAGYGTAYHQSALMRYGVTPHHRKTFAPIARLLGSQ</sequence>
<comment type="cofactor">
    <cofactor evidence="2">
        <name>Mg(2+)</name>
        <dbReference type="ChEBI" id="CHEBI:18420"/>
    </cofactor>
</comment>
<evidence type="ECO:0000256" key="1">
    <source>
        <dbReference type="ARBA" id="ARBA00000077"/>
    </source>
</evidence>
<dbReference type="GO" id="GO:0043137">
    <property type="term" value="P:DNA replication, removal of RNA primer"/>
    <property type="evidence" value="ECO:0007669"/>
    <property type="project" value="TreeGrafter"/>
</dbReference>
<keyword evidence="12 14" id="KW-0378">Hydrolase</keyword>
<evidence type="ECO:0000256" key="3">
    <source>
        <dbReference type="ARBA" id="ARBA00004065"/>
    </source>
</evidence>
<evidence type="ECO:0000313" key="19">
    <source>
        <dbReference type="Proteomes" id="UP000036771"/>
    </source>
</evidence>
<evidence type="ECO:0000256" key="2">
    <source>
        <dbReference type="ARBA" id="ARBA00001946"/>
    </source>
</evidence>
<evidence type="ECO:0000256" key="5">
    <source>
        <dbReference type="ARBA" id="ARBA00007383"/>
    </source>
</evidence>
<organism evidence="18 19">
    <name type="scientific">Caedimonas varicaedens</name>
    <dbReference type="NCBI Taxonomy" id="1629334"/>
    <lineage>
        <taxon>Bacteria</taxon>
        <taxon>Pseudomonadati</taxon>
        <taxon>Pseudomonadota</taxon>
        <taxon>Alphaproteobacteria</taxon>
        <taxon>Holosporales</taxon>
        <taxon>Caedimonadaceae</taxon>
        <taxon>Caedimonas</taxon>
    </lineage>
</organism>
<evidence type="ECO:0000256" key="16">
    <source>
        <dbReference type="RuleBase" id="RU003515"/>
    </source>
</evidence>
<comment type="subcellular location">
    <subcellularLocation>
        <location evidence="4 14">Cytoplasm</location>
    </subcellularLocation>
</comment>
<keyword evidence="11 14" id="KW-0255">Endonuclease</keyword>
<dbReference type="NCBIfam" id="NF000595">
    <property type="entry name" value="PRK00015.1-3"/>
    <property type="match status" value="1"/>
</dbReference>
<dbReference type="InterPro" id="IPR024567">
    <property type="entry name" value="RNase_HII/HIII_dom"/>
</dbReference>
<gene>
    <name evidence="14 18" type="primary">rnhB</name>
    <name evidence="18" type="ORF">Cva_01116</name>
</gene>
<evidence type="ECO:0000256" key="11">
    <source>
        <dbReference type="ARBA" id="ARBA00022759"/>
    </source>
</evidence>
<dbReference type="AlphaFoldDB" id="A0A0K8MD77"/>
<keyword evidence="10 14" id="KW-0479">Metal-binding</keyword>
<dbReference type="PANTHER" id="PTHR10954">
    <property type="entry name" value="RIBONUCLEASE H2 SUBUNIT A"/>
    <property type="match status" value="1"/>
</dbReference>
<dbReference type="PANTHER" id="PTHR10954:SF18">
    <property type="entry name" value="RIBONUCLEASE HII"/>
    <property type="match status" value="1"/>
</dbReference>
<dbReference type="SUPFAM" id="SSF53098">
    <property type="entry name" value="Ribonuclease H-like"/>
    <property type="match status" value="1"/>
</dbReference>
<evidence type="ECO:0000256" key="13">
    <source>
        <dbReference type="ARBA" id="ARBA00023211"/>
    </source>
</evidence>
<dbReference type="InterPro" id="IPR012337">
    <property type="entry name" value="RNaseH-like_sf"/>
</dbReference>
<comment type="function">
    <text evidence="3 14 16">Endonuclease that specifically degrades the RNA of RNA-DNA hybrids.</text>
</comment>
<dbReference type="Gene3D" id="3.30.420.10">
    <property type="entry name" value="Ribonuclease H-like superfamily/Ribonuclease H"/>
    <property type="match status" value="1"/>
</dbReference>
<keyword evidence="9 14" id="KW-0540">Nuclease</keyword>
<keyword evidence="8 14" id="KW-0963">Cytoplasm</keyword>
<dbReference type="InterPro" id="IPR036397">
    <property type="entry name" value="RNaseH_sf"/>
</dbReference>
<evidence type="ECO:0000256" key="12">
    <source>
        <dbReference type="ARBA" id="ARBA00022801"/>
    </source>
</evidence>
<evidence type="ECO:0000256" key="15">
    <source>
        <dbReference type="PROSITE-ProRule" id="PRU01319"/>
    </source>
</evidence>
<dbReference type="GO" id="GO:0006298">
    <property type="term" value="P:mismatch repair"/>
    <property type="evidence" value="ECO:0007669"/>
    <property type="project" value="TreeGrafter"/>
</dbReference>
<feature type="domain" description="RNase H type-2" evidence="17">
    <location>
        <begin position="12"/>
        <end position="210"/>
    </location>
</feature>
<keyword evidence="13 14" id="KW-0464">Manganese</keyword>
<evidence type="ECO:0000256" key="10">
    <source>
        <dbReference type="ARBA" id="ARBA00022723"/>
    </source>
</evidence>
<dbReference type="HAMAP" id="MF_00052_B">
    <property type="entry name" value="RNase_HII_B"/>
    <property type="match status" value="1"/>
</dbReference>
<dbReference type="GO" id="GO:0005737">
    <property type="term" value="C:cytoplasm"/>
    <property type="evidence" value="ECO:0007669"/>
    <property type="project" value="UniProtKB-SubCell"/>
</dbReference>
<name>A0A0K8MD77_9PROT</name>
<dbReference type="GO" id="GO:0003723">
    <property type="term" value="F:RNA binding"/>
    <property type="evidence" value="ECO:0007669"/>
    <property type="project" value="UniProtKB-UniRule"/>
</dbReference>
<evidence type="ECO:0000256" key="14">
    <source>
        <dbReference type="HAMAP-Rule" id="MF_00052"/>
    </source>
</evidence>
<dbReference type="OrthoDB" id="9803420at2"/>
<comment type="cofactor">
    <cofactor evidence="14 15">
        <name>Mn(2+)</name>
        <dbReference type="ChEBI" id="CHEBI:29035"/>
    </cofactor>
    <cofactor evidence="14 15">
        <name>Mg(2+)</name>
        <dbReference type="ChEBI" id="CHEBI:18420"/>
    </cofactor>
    <text evidence="14 15">Manganese or magnesium. Binds 1 divalent metal ion per monomer in the absence of substrate. May bind a second metal ion after substrate binding.</text>
</comment>